<evidence type="ECO:0000256" key="6">
    <source>
        <dbReference type="SAM" id="SignalP"/>
    </source>
</evidence>
<dbReference type="Pfam" id="PF06629">
    <property type="entry name" value="MipA"/>
    <property type="match status" value="1"/>
</dbReference>
<feature type="chain" id="PRO_5030549446" evidence="6">
    <location>
        <begin position="19"/>
        <end position="285"/>
    </location>
</feature>
<evidence type="ECO:0000256" key="2">
    <source>
        <dbReference type="ARBA" id="ARBA00005722"/>
    </source>
</evidence>
<organism evidence="7 8">
    <name type="scientific">Massilia forsythiae</name>
    <dbReference type="NCBI Taxonomy" id="2728020"/>
    <lineage>
        <taxon>Bacteria</taxon>
        <taxon>Pseudomonadati</taxon>
        <taxon>Pseudomonadota</taxon>
        <taxon>Betaproteobacteria</taxon>
        <taxon>Burkholderiales</taxon>
        <taxon>Oxalobacteraceae</taxon>
        <taxon>Telluria group</taxon>
        <taxon>Massilia</taxon>
    </lineage>
</organism>
<dbReference type="KEGG" id="mfy:HH212_01140"/>
<dbReference type="EMBL" id="CP051685">
    <property type="protein sequence ID" value="QJD98812.1"/>
    <property type="molecule type" value="Genomic_DNA"/>
</dbReference>
<sequence length="285" mass="30216">MKKLLLIALSAGCGAAWAQTPAANPMPDGSRDMYAGLGVQSAPRYAGASGRRLAALPVLQVEWSNGVFVSGMSAGIHLSSAPTVEFGPLLTVLPGRDEAGSGRGMDGVGITEAFNAASEPVEKNLLASRARLDGLDHIGLRVQAGGFANLYLTPRWRLGASLLGGSGRERDGARLELGVQRLAAPFGERHRVSLAAGITVVNRHDNQSYFGVSREEAARSRFAAYDAGGGLRDAHLGARWNWTLHPSWMLTSNLQVQRLLGSANRSPLAERSTNLTVSTAIAYRF</sequence>
<gene>
    <name evidence="7" type="ORF">HH212_01140</name>
</gene>
<accession>A0A7Z2ZQV7</accession>
<dbReference type="GO" id="GO:0009279">
    <property type="term" value="C:cell outer membrane"/>
    <property type="evidence" value="ECO:0007669"/>
    <property type="project" value="UniProtKB-SubCell"/>
</dbReference>
<evidence type="ECO:0000256" key="1">
    <source>
        <dbReference type="ARBA" id="ARBA00004442"/>
    </source>
</evidence>
<keyword evidence="3 6" id="KW-0732">Signal</keyword>
<dbReference type="RefSeq" id="WP_169433710.1">
    <property type="nucleotide sequence ID" value="NZ_CP051685.1"/>
</dbReference>
<comment type="similarity">
    <text evidence="2">Belongs to the MipA/OmpV family.</text>
</comment>
<evidence type="ECO:0000256" key="3">
    <source>
        <dbReference type="ARBA" id="ARBA00022729"/>
    </source>
</evidence>
<dbReference type="InterPro" id="IPR010583">
    <property type="entry name" value="MipA"/>
</dbReference>
<keyword evidence="4" id="KW-0472">Membrane</keyword>
<comment type="subcellular location">
    <subcellularLocation>
        <location evidence="1">Cell outer membrane</location>
    </subcellularLocation>
</comment>
<feature type="signal peptide" evidence="6">
    <location>
        <begin position="1"/>
        <end position="18"/>
    </location>
</feature>
<keyword evidence="8" id="KW-1185">Reference proteome</keyword>
<name>A0A7Z2ZQV7_9BURK</name>
<dbReference type="AlphaFoldDB" id="A0A7Z2ZQV7"/>
<proteinExistence type="inferred from homology"/>
<dbReference type="PANTHER" id="PTHR38776:SF1">
    <property type="entry name" value="MLTA-INTERACTING PROTEIN-RELATED"/>
    <property type="match status" value="1"/>
</dbReference>
<protein>
    <submittedName>
        <fullName evidence="7">MipA/OmpV family protein</fullName>
    </submittedName>
</protein>
<dbReference type="Proteomes" id="UP000502415">
    <property type="component" value="Chromosome"/>
</dbReference>
<dbReference type="PANTHER" id="PTHR38776">
    <property type="entry name" value="MLTA-INTERACTING PROTEIN-RELATED"/>
    <property type="match status" value="1"/>
</dbReference>
<evidence type="ECO:0000313" key="7">
    <source>
        <dbReference type="EMBL" id="QJD98812.1"/>
    </source>
</evidence>
<evidence type="ECO:0000313" key="8">
    <source>
        <dbReference type="Proteomes" id="UP000502415"/>
    </source>
</evidence>
<evidence type="ECO:0000256" key="5">
    <source>
        <dbReference type="ARBA" id="ARBA00023237"/>
    </source>
</evidence>
<evidence type="ECO:0000256" key="4">
    <source>
        <dbReference type="ARBA" id="ARBA00023136"/>
    </source>
</evidence>
<reference evidence="7 8" key="1">
    <citation type="submission" date="2020-04" db="EMBL/GenBank/DDBJ databases">
        <title>Genome sequencing of novel species.</title>
        <authorList>
            <person name="Heo J."/>
            <person name="Kim S.-J."/>
            <person name="Kim J.-S."/>
            <person name="Hong S.-B."/>
            <person name="Kwon S.-W."/>
        </authorList>
    </citation>
    <scope>NUCLEOTIDE SEQUENCE [LARGE SCALE GENOMIC DNA]</scope>
    <source>
        <strain evidence="7 8">GN2-R2</strain>
    </source>
</reference>
<keyword evidence="5" id="KW-0998">Cell outer membrane</keyword>